<dbReference type="InterPro" id="IPR011871">
    <property type="entry name" value="Fib_succ_major"/>
</dbReference>
<evidence type="ECO:0000313" key="4">
    <source>
        <dbReference type="EMBL" id="NJB72312.1"/>
    </source>
</evidence>
<feature type="chain" id="PRO_5032766307" evidence="2">
    <location>
        <begin position="22"/>
        <end position="213"/>
    </location>
</feature>
<dbReference type="EMBL" id="JAATJJ010000002">
    <property type="protein sequence ID" value="NJB72312.1"/>
    <property type="molecule type" value="Genomic_DNA"/>
</dbReference>
<evidence type="ECO:0000256" key="1">
    <source>
        <dbReference type="SAM" id="MobiDB-lite"/>
    </source>
</evidence>
<keyword evidence="5" id="KW-1185">Reference proteome</keyword>
<protein>
    <submittedName>
        <fullName evidence="4">Uncharacterized protein (TIGR02145 family)</fullName>
    </submittedName>
</protein>
<dbReference type="RefSeq" id="WP_167965215.1">
    <property type="nucleotide sequence ID" value="NZ_JAATJJ010000002.1"/>
</dbReference>
<dbReference type="Proteomes" id="UP000590442">
    <property type="component" value="Unassembled WGS sequence"/>
</dbReference>
<sequence>MIKQHIFIVLFALLFTQAGIAQSTGTFTDSRDGQTYKTISFENTTTGKTVVWLAQNLNYKVEDSYAYDDDESNRDELGLLYTWEAAKKACPKGWHLASDSEWSMLVNKFGGTDEAGKVLKSEKGWNEDGNGTNSSGFNALPGGQRTPNGSYRVKGILGLWWSSTPTGEEGKAWEWNLHYGGPSSVKPHKSNKFKAFRFDANILGGMSVRCVRD</sequence>
<dbReference type="Pfam" id="PF09603">
    <property type="entry name" value="Fib_succ_major"/>
    <property type="match status" value="1"/>
</dbReference>
<evidence type="ECO:0000313" key="5">
    <source>
        <dbReference type="Proteomes" id="UP000590442"/>
    </source>
</evidence>
<organism evidence="4 5">
    <name type="scientific">Saonia flava</name>
    <dbReference type="NCBI Taxonomy" id="523696"/>
    <lineage>
        <taxon>Bacteria</taxon>
        <taxon>Pseudomonadati</taxon>
        <taxon>Bacteroidota</taxon>
        <taxon>Flavobacteriia</taxon>
        <taxon>Flavobacteriales</taxon>
        <taxon>Flavobacteriaceae</taxon>
        <taxon>Saonia</taxon>
    </lineage>
</organism>
<evidence type="ECO:0000256" key="2">
    <source>
        <dbReference type="SAM" id="SignalP"/>
    </source>
</evidence>
<feature type="domain" description="Fibrobacter succinogenes major paralogous" evidence="3">
    <location>
        <begin position="52"/>
        <end position="212"/>
    </location>
</feature>
<comment type="caution">
    <text evidence="4">The sequence shown here is derived from an EMBL/GenBank/DDBJ whole genome shotgun (WGS) entry which is preliminary data.</text>
</comment>
<dbReference type="AlphaFoldDB" id="A0A846R047"/>
<proteinExistence type="predicted"/>
<feature type="region of interest" description="Disordered" evidence="1">
    <location>
        <begin position="122"/>
        <end position="143"/>
    </location>
</feature>
<reference evidence="4 5" key="1">
    <citation type="submission" date="2020-03" db="EMBL/GenBank/DDBJ databases">
        <title>Genomic Encyclopedia of Type Strains, Phase IV (KMG-IV): sequencing the most valuable type-strain genomes for metagenomic binning, comparative biology and taxonomic classification.</title>
        <authorList>
            <person name="Goeker M."/>
        </authorList>
    </citation>
    <scope>NUCLEOTIDE SEQUENCE [LARGE SCALE GENOMIC DNA]</scope>
    <source>
        <strain evidence="4 5">DSM 29762</strain>
    </source>
</reference>
<keyword evidence="2" id="KW-0732">Signal</keyword>
<evidence type="ECO:0000259" key="3">
    <source>
        <dbReference type="Pfam" id="PF09603"/>
    </source>
</evidence>
<name>A0A846R047_9FLAO</name>
<accession>A0A846R047</accession>
<dbReference type="NCBIfam" id="TIGR02145">
    <property type="entry name" value="Fib_succ_major"/>
    <property type="match status" value="1"/>
</dbReference>
<feature type="signal peptide" evidence="2">
    <location>
        <begin position="1"/>
        <end position="21"/>
    </location>
</feature>
<gene>
    <name evidence="4" type="ORF">GGR42_002803</name>
</gene>